<organism evidence="2 3">
    <name type="scientific">Wickerhamiella sorbophila</name>
    <dbReference type="NCBI Taxonomy" id="45607"/>
    <lineage>
        <taxon>Eukaryota</taxon>
        <taxon>Fungi</taxon>
        <taxon>Dikarya</taxon>
        <taxon>Ascomycota</taxon>
        <taxon>Saccharomycotina</taxon>
        <taxon>Dipodascomycetes</taxon>
        <taxon>Dipodascales</taxon>
        <taxon>Trichomonascaceae</taxon>
        <taxon>Wickerhamiella</taxon>
    </lineage>
</organism>
<feature type="compositionally biased region" description="Polar residues" evidence="1">
    <location>
        <begin position="88"/>
        <end position="103"/>
    </location>
</feature>
<feature type="region of interest" description="Disordered" evidence="1">
    <location>
        <begin position="86"/>
        <end position="110"/>
    </location>
</feature>
<dbReference type="GeneID" id="36514112"/>
<dbReference type="STRING" id="45607.A0A2T0FCK6"/>
<evidence type="ECO:0000313" key="3">
    <source>
        <dbReference type="Proteomes" id="UP000238350"/>
    </source>
</evidence>
<evidence type="ECO:0000313" key="2">
    <source>
        <dbReference type="EMBL" id="PRT52743.1"/>
    </source>
</evidence>
<dbReference type="AlphaFoldDB" id="A0A2T0FCK6"/>
<comment type="caution">
    <text evidence="2">The sequence shown here is derived from an EMBL/GenBank/DDBJ whole genome shotgun (WGS) entry which is preliminary data.</text>
</comment>
<dbReference type="EMBL" id="NDIQ01000001">
    <property type="protein sequence ID" value="PRT52743.1"/>
    <property type="molecule type" value="Genomic_DNA"/>
</dbReference>
<feature type="region of interest" description="Disordered" evidence="1">
    <location>
        <begin position="455"/>
        <end position="474"/>
    </location>
</feature>
<dbReference type="GO" id="GO:0001100">
    <property type="term" value="P:negative regulation of exit from mitosis"/>
    <property type="evidence" value="ECO:0007669"/>
    <property type="project" value="InterPro"/>
</dbReference>
<gene>
    <name evidence="2" type="ORF">B9G98_00363</name>
</gene>
<protein>
    <recommendedName>
        <fullName evidence="4">Protein byr4</fullName>
    </recommendedName>
</protein>
<dbReference type="OrthoDB" id="19159at2759"/>
<dbReference type="InterPro" id="IPR034586">
    <property type="entry name" value="Bfa1/Byr4"/>
</dbReference>
<keyword evidence="3" id="KW-1185">Reference proteome</keyword>
<reference evidence="2 3" key="1">
    <citation type="submission" date="2017-04" db="EMBL/GenBank/DDBJ databases">
        <title>Genome sequencing of [Candida] sorbophila.</title>
        <authorList>
            <person name="Ahn J.O."/>
        </authorList>
    </citation>
    <scope>NUCLEOTIDE SEQUENCE [LARGE SCALE GENOMIC DNA]</scope>
    <source>
        <strain evidence="2 3">DS02</strain>
    </source>
</reference>
<sequence>MHKYIETDNDDDGFGTVDFKSSVLSQMSTPQRNRQLAQHTENFNDDFADDFNDLTLSKGDTIKRVPTAFSTSKNGTLKMLASFRQDPNRTLSGRPSEFESTPTLGDSDFEDGFDGLDDGVKLKMRFAPYCSDGYITDGDSPARMSMSSSASSISSLDNPIEEEDFVWEEKDSNTQDDLLSRFQARERRARLQDLRDFAAPSLSRAPATIRWAQHTSEEESDDIARGIDLNALDFSRGTINKNIIFGYKQQLEQQRNEMATHMADINRRLRSVQSIAQLPDLKSSRLRSAKSMMELPSTKASQRPQDPIVRRPELRPLTQYIEPERPVVPKKSRSKPDTSSKAGLHDRRRRKIGLIRNPATNGIPQQSELNGMIFNPAAGQWEGNEGDVQRFDNALAKKPTLISKESAAAVSKLKSINGGMCFDKKNLCWVQQGDDHEDPDPFAGIDELDVNGMPGTRDPSFGSSIGRGENAEQSTFEVSREMRIRWRKNDERFNRKFGRWIGRSDLDLSPAYDVYKMVYD</sequence>
<dbReference type="Proteomes" id="UP000238350">
    <property type="component" value="Unassembled WGS sequence"/>
</dbReference>
<evidence type="ECO:0000256" key="1">
    <source>
        <dbReference type="SAM" id="MobiDB-lite"/>
    </source>
</evidence>
<name>A0A2T0FCK6_9ASCO</name>
<evidence type="ECO:0008006" key="4">
    <source>
        <dbReference type="Google" id="ProtNLM"/>
    </source>
</evidence>
<dbReference type="PANTHER" id="PTHR35140:SF1">
    <property type="entry name" value="MITOTIC CHECK POINT PROTEIN BFA1"/>
    <property type="match status" value="1"/>
</dbReference>
<dbReference type="PANTHER" id="PTHR35140">
    <property type="entry name" value="MITOTIC CHECK POINT PROTEIN BFA1"/>
    <property type="match status" value="1"/>
</dbReference>
<dbReference type="RefSeq" id="XP_024662689.1">
    <property type="nucleotide sequence ID" value="XM_024806921.1"/>
</dbReference>
<feature type="region of interest" description="Disordered" evidence="1">
    <location>
        <begin position="315"/>
        <end position="350"/>
    </location>
</feature>
<dbReference type="GO" id="GO:0005096">
    <property type="term" value="F:GTPase activator activity"/>
    <property type="evidence" value="ECO:0007669"/>
    <property type="project" value="InterPro"/>
</dbReference>
<proteinExistence type="predicted"/>
<dbReference type="GO" id="GO:1990334">
    <property type="term" value="C:Bfa1-Bub2 complex"/>
    <property type="evidence" value="ECO:0007669"/>
    <property type="project" value="InterPro"/>
</dbReference>
<accession>A0A2T0FCK6</accession>